<evidence type="ECO:0000313" key="4">
    <source>
        <dbReference type="Proteomes" id="UP000182692"/>
    </source>
</evidence>
<dbReference type="SUPFAM" id="SSF55120">
    <property type="entry name" value="Pseudouridine synthase"/>
    <property type="match status" value="1"/>
</dbReference>
<evidence type="ECO:0000313" key="3">
    <source>
        <dbReference type="EMBL" id="SFQ20616.1"/>
    </source>
</evidence>
<dbReference type="CDD" id="cd02869">
    <property type="entry name" value="PseudoU_synth_RluA_like"/>
    <property type="match status" value="1"/>
</dbReference>
<gene>
    <name evidence="3" type="ORF">SAMN03084138_04356</name>
</gene>
<dbReference type="InterPro" id="IPR006508">
    <property type="entry name" value="PsdUridine_synth_RluA-like"/>
</dbReference>
<evidence type="ECO:0000259" key="2">
    <source>
        <dbReference type="Pfam" id="PF00849"/>
    </source>
</evidence>
<dbReference type="RefSeq" id="WP_017011393.1">
    <property type="nucleotide sequence ID" value="NZ_FOWR01000050.1"/>
</dbReference>
<comment type="similarity">
    <text evidence="1">Belongs to the pseudouridine synthase RluA family.</text>
</comment>
<dbReference type="GO" id="GO:0003723">
    <property type="term" value="F:RNA binding"/>
    <property type="evidence" value="ECO:0007669"/>
    <property type="project" value="InterPro"/>
</dbReference>
<dbReference type="Gene3D" id="3.30.2350.10">
    <property type="entry name" value="Pseudouridine synthase"/>
    <property type="match status" value="1"/>
</dbReference>
<dbReference type="GO" id="GO:0009982">
    <property type="term" value="F:pseudouridine synthase activity"/>
    <property type="evidence" value="ECO:0007669"/>
    <property type="project" value="InterPro"/>
</dbReference>
<dbReference type="EMBL" id="FOWR01000050">
    <property type="protein sequence ID" value="SFQ20616.1"/>
    <property type="molecule type" value="Genomic_DNA"/>
</dbReference>
<protein>
    <submittedName>
        <fullName evidence="3">tRNA pseudouridine32 synthase / 23S rRNA pseudouridine746 synthase</fullName>
    </submittedName>
</protein>
<accession>A0A1I5WMK4</accession>
<dbReference type="InterPro" id="IPR006224">
    <property type="entry name" value="PsdUridine_synth_RluA-like_CS"/>
</dbReference>
<reference evidence="3 4" key="1">
    <citation type="submission" date="2016-10" db="EMBL/GenBank/DDBJ databases">
        <authorList>
            <person name="de Groot N.N."/>
        </authorList>
    </citation>
    <scope>NUCLEOTIDE SEQUENCE [LARGE SCALE GENOMIC DNA]</scope>
    <source>
        <strain evidence="3 4">DSM 15893</strain>
    </source>
</reference>
<dbReference type="Proteomes" id="UP000182692">
    <property type="component" value="Unassembled WGS sequence"/>
</dbReference>
<dbReference type="GeneID" id="35870007"/>
<dbReference type="GO" id="GO:0140098">
    <property type="term" value="F:catalytic activity, acting on RNA"/>
    <property type="evidence" value="ECO:0007669"/>
    <property type="project" value="UniProtKB-ARBA"/>
</dbReference>
<dbReference type="AlphaFoldDB" id="A0A1I5WMK4"/>
<dbReference type="Pfam" id="PF00849">
    <property type="entry name" value="PseudoU_synth_2"/>
    <property type="match status" value="1"/>
</dbReference>
<proteinExistence type="inferred from homology"/>
<dbReference type="NCBIfam" id="TIGR01621">
    <property type="entry name" value="RluA-like"/>
    <property type="match status" value="1"/>
</dbReference>
<dbReference type="STRING" id="1121869.SAMN03084138_04356"/>
<feature type="domain" description="Pseudouridine synthase RsuA/RluA-like" evidence="2">
    <location>
        <begin position="10"/>
        <end position="153"/>
    </location>
</feature>
<dbReference type="PANTHER" id="PTHR21600:SF87">
    <property type="entry name" value="RNA PSEUDOURIDYLATE SYNTHASE DOMAIN-CONTAINING PROTEIN 1"/>
    <property type="match status" value="1"/>
</dbReference>
<organism evidence="3 4">
    <name type="scientific">Enterovibrio norvegicus DSM 15893</name>
    <dbReference type="NCBI Taxonomy" id="1121869"/>
    <lineage>
        <taxon>Bacteria</taxon>
        <taxon>Pseudomonadati</taxon>
        <taxon>Pseudomonadota</taxon>
        <taxon>Gammaproteobacteria</taxon>
        <taxon>Vibrionales</taxon>
        <taxon>Vibrionaceae</taxon>
        <taxon>Enterovibrio</taxon>
    </lineage>
</organism>
<dbReference type="PANTHER" id="PTHR21600">
    <property type="entry name" value="MITOCHONDRIAL RNA PSEUDOURIDINE SYNTHASE"/>
    <property type="match status" value="1"/>
</dbReference>
<dbReference type="InterPro" id="IPR050188">
    <property type="entry name" value="RluA_PseudoU_synthase"/>
</dbReference>
<sequence>MFDLVFQNEDFLVIDKHPGISVHKDDNAQPLLACVAQLTGDKQLYLIHRLDKMTSGLLLLGRHQTAASALSSLFAKREVGKFYLAIAAKKPTKKQGTIIGDMAKSRRSMWKLLPSRENPAVTQFFSTSVGEGRRAFLCKPFTGKTHQIRVALKSVGSAILGDNTYGGLEADRGYLHAYALSFSHAGEQYQFIQPPRIGEQWAEIPEEWQSPSSLAWPTLPHKKTKA</sequence>
<dbReference type="InterPro" id="IPR006145">
    <property type="entry name" value="PsdUridine_synth_RsuA/RluA"/>
</dbReference>
<dbReference type="GO" id="GO:0000455">
    <property type="term" value="P:enzyme-directed rRNA pseudouridine synthesis"/>
    <property type="evidence" value="ECO:0007669"/>
    <property type="project" value="TreeGrafter"/>
</dbReference>
<dbReference type="PROSITE" id="PS01129">
    <property type="entry name" value="PSI_RLU"/>
    <property type="match status" value="1"/>
</dbReference>
<dbReference type="InterPro" id="IPR020103">
    <property type="entry name" value="PsdUridine_synth_cat_dom_sf"/>
</dbReference>
<dbReference type="OrthoDB" id="9807829at2"/>
<name>A0A1I5WMK4_9GAMM</name>
<evidence type="ECO:0000256" key="1">
    <source>
        <dbReference type="ARBA" id="ARBA00010876"/>
    </source>
</evidence>